<proteinExistence type="inferred from homology"/>
<accession>A0A1B7HNJ0</accession>
<dbReference type="NCBIfam" id="NF002959">
    <property type="entry name" value="PRK03624.1"/>
    <property type="match status" value="1"/>
</dbReference>
<evidence type="ECO:0000259" key="4">
    <source>
        <dbReference type="PROSITE" id="PS51186"/>
    </source>
</evidence>
<comment type="similarity">
    <text evidence="3">Belongs to the acetyltransferase family. YpeA subfamily.</text>
</comment>
<keyword evidence="2 3" id="KW-0012">Acyltransferase</keyword>
<dbReference type="GO" id="GO:0016747">
    <property type="term" value="F:acyltransferase activity, transferring groups other than amino-acyl groups"/>
    <property type="evidence" value="ECO:0007669"/>
    <property type="project" value="UniProtKB-UniRule"/>
</dbReference>
<evidence type="ECO:0000256" key="2">
    <source>
        <dbReference type="ARBA" id="ARBA00023315"/>
    </source>
</evidence>
<name>A0A1B7HNJ0_9ENTR</name>
<dbReference type="InterPro" id="IPR000182">
    <property type="entry name" value="GNAT_dom"/>
</dbReference>
<dbReference type="InterPro" id="IPR023072">
    <property type="entry name" value="Acetyltransferase_YpeA"/>
</dbReference>
<protein>
    <recommendedName>
        <fullName evidence="3">Acetyltransferase M979_2340</fullName>
        <ecNumber evidence="3">2.3.1.-</ecNumber>
    </recommendedName>
</protein>
<evidence type="ECO:0000313" key="5">
    <source>
        <dbReference type="EMBL" id="OAT17205.1"/>
    </source>
</evidence>
<dbReference type="InterPro" id="IPR017255">
    <property type="entry name" value="AcTrfase_GNAT_prd"/>
</dbReference>
<comment type="caution">
    <text evidence="5">The sequence shown here is derived from an EMBL/GenBank/DDBJ whole genome shotgun (WGS) entry which is preliminary data.</text>
</comment>
<dbReference type="CDD" id="cd04301">
    <property type="entry name" value="NAT_SF"/>
    <property type="match status" value="1"/>
</dbReference>
<sequence>MEIRVFRQDDFEEVITLWERCDLLRPWNDPEMDIERKLNHDADLFLVAEVGGEVVGSLMGGYDGHRGSAYYLGVHPEYRGRGIANALLSRLEKKLIARGCPKIQIMVREENDLVIGMYERLEYEQQDVMLLGKRLIEDQEY</sequence>
<dbReference type="Pfam" id="PF00583">
    <property type="entry name" value="Acetyltransf_1"/>
    <property type="match status" value="1"/>
</dbReference>
<dbReference type="PIRSF" id="PIRSF037663">
    <property type="entry name" value="Acetyltransf_GNAT_prd"/>
    <property type="match status" value="1"/>
</dbReference>
<dbReference type="PATRIC" id="fig|1354255.3.peg.2413"/>
<evidence type="ECO:0000256" key="1">
    <source>
        <dbReference type="ARBA" id="ARBA00022679"/>
    </source>
</evidence>
<keyword evidence="6" id="KW-1185">Reference proteome</keyword>
<dbReference type="EC" id="2.3.1.-" evidence="3"/>
<dbReference type="Proteomes" id="UP000078286">
    <property type="component" value="Unassembled WGS sequence"/>
</dbReference>
<feature type="domain" description="N-acetyltransferase" evidence="4">
    <location>
        <begin position="1"/>
        <end position="141"/>
    </location>
</feature>
<dbReference type="AlphaFoldDB" id="A0A1B7HNJ0"/>
<dbReference type="PANTHER" id="PTHR43072">
    <property type="entry name" value="N-ACETYLTRANSFERASE"/>
    <property type="match status" value="1"/>
</dbReference>
<evidence type="ECO:0000256" key="3">
    <source>
        <dbReference type="HAMAP-Rule" id="MF_01127"/>
    </source>
</evidence>
<dbReference type="PANTHER" id="PTHR43072:SF51">
    <property type="entry name" value="ABC SUPERFAMILY TRANSPORT PROTEIN"/>
    <property type="match status" value="1"/>
</dbReference>
<organism evidence="5 6">
    <name type="scientific">Buttiauxella noackiae ATCC 51607</name>
    <dbReference type="NCBI Taxonomy" id="1354255"/>
    <lineage>
        <taxon>Bacteria</taxon>
        <taxon>Pseudomonadati</taxon>
        <taxon>Pseudomonadota</taxon>
        <taxon>Gammaproteobacteria</taxon>
        <taxon>Enterobacterales</taxon>
        <taxon>Enterobacteriaceae</taxon>
        <taxon>Buttiauxella</taxon>
    </lineage>
</organism>
<dbReference type="RefSeq" id="WP_034459050.1">
    <property type="nucleotide sequence ID" value="NZ_LXEO01000030.1"/>
</dbReference>
<gene>
    <name evidence="5" type="ORF">M979_2340</name>
</gene>
<dbReference type="HAMAP" id="MF_01127">
    <property type="entry name" value="Acetyltransf_YpeA"/>
    <property type="match status" value="1"/>
</dbReference>
<reference evidence="5 6" key="1">
    <citation type="submission" date="2016-04" db="EMBL/GenBank/DDBJ databases">
        <title>ATOL: Assembling a taxonomically balanced genome-scale reconstruction of the evolutionary history of the Enterobacteriaceae.</title>
        <authorList>
            <person name="Plunkett G.III."/>
            <person name="Neeno-Eckwall E.C."/>
            <person name="Glasner J.D."/>
            <person name="Perna N.T."/>
        </authorList>
    </citation>
    <scope>NUCLEOTIDE SEQUENCE [LARGE SCALE GENOMIC DNA]</scope>
    <source>
        <strain evidence="5 6">ATCC 51607</strain>
    </source>
</reference>
<dbReference type="Gene3D" id="3.40.630.30">
    <property type="match status" value="1"/>
</dbReference>
<dbReference type="InterPro" id="IPR016181">
    <property type="entry name" value="Acyl_CoA_acyltransferase"/>
</dbReference>
<keyword evidence="1 3" id="KW-0808">Transferase</keyword>
<dbReference type="PROSITE" id="PS51186">
    <property type="entry name" value="GNAT"/>
    <property type="match status" value="1"/>
</dbReference>
<dbReference type="EMBL" id="LXEO01000030">
    <property type="protein sequence ID" value="OAT17205.1"/>
    <property type="molecule type" value="Genomic_DNA"/>
</dbReference>
<evidence type="ECO:0000313" key="6">
    <source>
        <dbReference type="Proteomes" id="UP000078286"/>
    </source>
</evidence>
<dbReference type="SUPFAM" id="SSF55729">
    <property type="entry name" value="Acyl-CoA N-acyltransferases (Nat)"/>
    <property type="match status" value="1"/>
</dbReference>